<dbReference type="InterPro" id="IPR006195">
    <property type="entry name" value="aa-tRNA-synth_II"/>
</dbReference>
<dbReference type="EMBL" id="UOEN01000066">
    <property type="protein sequence ID" value="VAW12029.1"/>
    <property type="molecule type" value="Genomic_DNA"/>
</dbReference>
<dbReference type="GO" id="GO:0003676">
    <property type="term" value="F:nucleic acid binding"/>
    <property type="evidence" value="ECO:0007669"/>
    <property type="project" value="InterPro"/>
</dbReference>
<dbReference type="GO" id="GO:0005524">
    <property type="term" value="F:ATP binding"/>
    <property type="evidence" value="ECO:0007669"/>
    <property type="project" value="UniProtKB-KW"/>
</dbReference>
<keyword evidence="1 7" id="KW-0436">Ligase</keyword>
<dbReference type="Gene3D" id="2.40.50.140">
    <property type="entry name" value="Nucleic acid-binding proteins"/>
    <property type="match status" value="1"/>
</dbReference>
<evidence type="ECO:0000256" key="2">
    <source>
        <dbReference type="ARBA" id="ARBA00022741"/>
    </source>
</evidence>
<reference evidence="7" key="1">
    <citation type="submission" date="2018-06" db="EMBL/GenBank/DDBJ databases">
        <authorList>
            <person name="Zhirakovskaya E."/>
        </authorList>
    </citation>
    <scope>NUCLEOTIDE SEQUENCE</scope>
</reference>
<keyword evidence="2" id="KW-0547">Nucleotide-binding</keyword>
<dbReference type="Gene3D" id="3.30.930.10">
    <property type="entry name" value="Bira Bifunctional Protein, Domain 2"/>
    <property type="match status" value="1"/>
</dbReference>
<protein>
    <submittedName>
        <fullName evidence="7">Aspartyl-tRNA synthetase @ Aspartyl-tRNA(Asn) synthetase</fullName>
        <ecNumber evidence="7">6.1.1.12</ecNumber>
        <ecNumber evidence="7">6.1.1.23</ecNumber>
    </submittedName>
</protein>
<evidence type="ECO:0000256" key="3">
    <source>
        <dbReference type="ARBA" id="ARBA00022840"/>
    </source>
</evidence>
<dbReference type="EC" id="6.1.1.23" evidence="7"/>
<dbReference type="NCBIfam" id="TIGR00459">
    <property type="entry name" value="aspS_bact"/>
    <property type="match status" value="1"/>
</dbReference>
<dbReference type="PANTHER" id="PTHR22594">
    <property type="entry name" value="ASPARTYL/LYSYL-TRNA SYNTHETASE"/>
    <property type="match status" value="1"/>
</dbReference>
<dbReference type="InterPro" id="IPR045864">
    <property type="entry name" value="aa-tRNA-synth_II/BPL/LPL"/>
</dbReference>
<dbReference type="SUPFAM" id="SSF50249">
    <property type="entry name" value="Nucleic acid-binding proteins"/>
    <property type="match status" value="1"/>
</dbReference>
<dbReference type="GO" id="GO:0050560">
    <property type="term" value="F:aspartate-tRNA(Asn) ligase activity"/>
    <property type="evidence" value="ECO:0007669"/>
    <property type="project" value="UniProtKB-EC"/>
</dbReference>
<evidence type="ECO:0000259" key="6">
    <source>
        <dbReference type="PROSITE" id="PS50862"/>
    </source>
</evidence>
<dbReference type="GO" id="GO:0004815">
    <property type="term" value="F:aspartate-tRNA ligase activity"/>
    <property type="evidence" value="ECO:0007669"/>
    <property type="project" value="UniProtKB-EC"/>
</dbReference>
<organism evidence="7">
    <name type="scientific">hydrothermal vent metagenome</name>
    <dbReference type="NCBI Taxonomy" id="652676"/>
    <lineage>
        <taxon>unclassified sequences</taxon>
        <taxon>metagenomes</taxon>
        <taxon>ecological metagenomes</taxon>
    </lineage>
</organism>
<evidence type="ECO:0000256" key="4">
    <source>
        <dbReference type="ARBA" id="ARBA00022917"/>
    </source>
</evidence>
<dbReference type="InterPro" id="IPR004364">
    <property type="entry name" value="Aa-tRNA-synt_II"/>
</dbReference>
<dbReference type="InterPro" id="IPR002312">
    <property type="entry name" value="Asp/Asn-tRNA-synth_IIb"/>
</dbReference>
<evidence type="ECO:0000256" key="5">
    <source>
        <dbReference type="ARBA" id="ARBA00023146"/>
    </source>
</evidence>
<dbReference type="GO" id="GO:0006422">
    <property type="term" value="P:aspartyl-tRNA aminoacylation"/>
    <property type="evidence" value="ECO:0007669"/>
    <property type="project" value="TreeGrafter"/>
</dbReference>
<dbReference type="InterPro" id="IPR004524">
    <property type="entry name" value="Asp-tRNA-ligase_1"/>
</dbReference>
<evidence type="ECO:0000256" key="1">
    <source>
        <dbReference type="ARBA" id="ARBA00022598"/>
    </source>
</evidence>
<dbReference type="InterPro" id="IPR047090">
    <property type="entry name" value="AspRS_core"/>
</dbReference>
<sequence>MLRTHTCGELNKDNGDQEVTLCGWVAARRDHGKLIFIDIRDRYGLTQVVFVPSVSKEAHEVASKLGPEFVIQLTGKVVVRPEKMINKDLSTGEVEICAEKLVILNESKVPVFEIEDDSNVSEEHRLTYRYLDLRRKKVLSALQLRHKLCMTIHKILTNQEFLEVETPVLTKSTPEGARDFLVPSRLNAGQFYALPQSPQLFKQMLMVSGVDRYYQIVKCFRDEDLRADRQPEFTQLDMEMSFVDEEDVFSVTEILFKEIFKEVKGIDLPIPFPRMTHAQAKEQYNSDKPDTRKEGEEFAFVWIVDFPMFHYNEDEKRWDSEHHPFTSIKEEDQEFLNNGEYGKVRARSYDLVLNGSEIGSGSIRIHKKDMQKKIFDTIGLGEEEINDRFGFLLQSFEYGAPPHAGAAYGIDRLVAILAGLDSIRDTIAFPKTQKGSCLVTAAPSDIDDKQLEELALVRTKAATVKE</sequence>
<dbReference type="PANTHER" id="PTHR22594:SF5">
    <property type="entry name" value="ASPARTATE--TRNA LIGASE, MITOCHONDRIAL"/>
    <property type="match status" value="1"/>
</dbReference>
<name>A0A3B0TIP5_9ZZZZ</name>
<keyword evidence="4" id="KW-0648">Protein biosynthesis</keyword>
<dbReference type="Pfam" id="PF00152">
    <property type="entry name" value="tRNA-synt_2"/>
    <property type="match status" value="1"/>
</dbReference>
<dbReference type="InterPro" id="IPR047089">
    <property type="entry name" value="Asp-tRNA-ligase_1_N"/>
</dbReference>
<dbReference type="Pfam" id="PF01336">
    <property type="entry name" value="tRNA_anti-codon"/>
    <property type="match status" value="1"/>
</dbReference>
<dbReference type="InterPro" id="IPR004365">
    <property type="entry name" value="NA-bd_OB_tRNA"/>
</dbReference>
<dbReference type="SUPFAM" id="SSF55681">
    <property type="entry name" value="Class II aaRS and biotin synthetases"/>
    <property type="match status" value="1"/>
</dbReference>
<dbReference type="InterPro" id="IPR012340">
    <property type="entry name" value="NA-bd_OB-fold"/>
</dbReference>
<feature type="domain" description="Aminoacyl-transfer RNA synthetases class-II family profile" evidence="6">
    <location>
        <begin position="142"/>
        <end position="430"/>
    </location>
</feature>
<gene>
    <name evidence="7" type="ORF">MNBD_BACTEROID05-868</name>
</gene>
<dbReference type="EC" id="6.1.1.12" evidence="7"/>
<dbReference type="NCBIfam" id="NF001750">
    <property type="entry name" value="PRK00476.1"/>
    <property type="match status" value="1"/>
</dbReference>
<dbReference type="AlphaFoldDB" id="A0A3B0TIP5"/>
<dbReference type="CDD" id="cd04317">
    <property type="entry name" value="EcAspRS_like_N"/>
    <property type="match status" value="1"/>
</dbReference>
<dbReference type="HAMAP" id="MF_00044">
    <property type="entry name" value="Asp_tRNA_synth_type1"/>
    <property type="match status" value="1"/>
</dbReference>
<dbReference type="PROSITE" id="PS50862">
    <property type="entry name" value="AA_TRNA_LIGASE_II"/>
    <property type="match status" value="1"/>
</dbReference>
<dbReference type="CDD" id="cd00777">
    <property type="entry name" value="AspRS_core"/>
    <property type="match status" value="1"/>
</dbReference>
<proteinExistence type="inferred from homology"/>
<keyword evidence="3" id="KW-0067">ATP-binding</keyword>
<dbReference type="PRINTS" id="PR01042">
    <property type="entry name" value="TRNASYNTHASP"/>
</dbReference>
<accession>A0A3B0TIP5</accession>
<evidence type="ECO:0000313" key="7">
    <source>
        <dbReference type="EMBL" id="VAW12029.1"/>
    </source>
</evidence>
<keyword evidence="5 7" id="KW-0030">Aminoacyl-tRNA synthetase</keyword>